<dbReference type="Proteomes" id="UP001652445">
    <property type="component" value="Unassembled WGS sequence"/>
</dbReference>
<reference evidence="1 2" key="1">
    <citation type="submission" date="2022-09" db="EMBL/GenBank/DDBJ databases">
        <authorList>
            <person name="Han X.L."/>
            <person name="Wang Q."/>
            <person name="Lu T."/>
        </authorList>
    </citation>
    <scope>NUCLEOTIDE SEQUENCE [LARGE SCALE GENOMIC DNA]</scope>
    <source>
        <strain evidence="1 2">WQ 127069</strain>
    </source>
</reference>
<comment type="caution">
    <text evidence="1">The sequence shown here is derived from an EMBL/GenBank/DDBJ whole genome shotgun (WGS) entry which is preliminary data.</text>
</comment>
<keyword evidence="2" id="KW-1185">Reference proteome</keyword>
<dbReference type="EMBL" id="JAOQIO010000121">
    <property type="protein sequence ID" value="MCU6797548.1"/>
    <property type="molecule type" value="Genomic_DNA"/>
</dbReference>
<name>A0ABT2US90_9BACL</name>
<evidence type="ECO:0000313" key="2">
    <source>
        <dbReference type="Proteomes" id="UP001652445"/>
    </source>
</evidence>
<evidence type="ECO:0000313" key="1">
    <source>
        <dbReference type="EMBL" id="MCU6797548.1"/>
    </source>
</evidence>
<sequence length="71" mass="8094">MMKADITFDDALVNVNLMGTDQKQIPFLLNALKKNTLTVSNIEKPLVKIDLFDSEAFLYSLDGNKYRIPIF</sequence>
<accession>A0ABT2US90</accession>
<gene>
    <name evidence="1" type="ORF">OB236_36025</name>
</gene>
<protein>
    <submittedName>
        <fullName evidence="1">Uncharacterized protein</fullName>
    </submittedName>
</protein>
<dbReference type="RefSeq" id="WP_076234097.1">
    <property type="nucleotide sequence ID" value="NZ_JAOQIO010000121.1"/>
</dbReference>
<proteinExistence type="predicted"/>
<organism evidence="1 2">
    <name type="scientific">Paenibacillus baimaensis</name>
    <dbReference type="NCBI Taxonomy" id="2982185"/>
    <lineage>
        <taxon>Bacteria</taxon>
        <taxon>Bacillati</taxon>
        <taxon>Bacillota</taxon>
        <taxon>Bacilli</taxon>
        <taxon>Bacillales</taxon>
        <taxon>Paenibacillaceae</taxon>
        <taxon>Paenibacillus</taxon>
    </lineage>
</organism>